<dbReference type="InterPro" id="IPR006366">
    <property type="entry name" value="CobA/CysG_C"/>
</dbReference>
<dbReference type="SUPFAM" id="SSF53790">
    <property type="entry name" value="Tetrapyrrole methylase"/>
    <property type="match status" value="1"/>
</dbReference>
<dbReference type="Pfam" id="PF00590">
    <property type="entry name" value="TP_methylase"/>
    <property type="match status" value="1"/>
</dbReference>
<dbReference type="PANTHER" id="PTHR45790">
    <property type="entry name" value="SIROHEME SYNTHASE-RELATED"/>
    <property type="match status" value="1"/>
</dbReference>
<evidence type="ECO:0000256" key="4">
    <source>
        <dbReference type="ARBA" id="ARBA00022679"/>
    </source>
</evidence>
<dbReference type="Gene3D" id="3.40.50.10090">
    <property type="match status" value="1"/>
</dbReference>
<comment type="caution">
    <text evidence="11">The sequence shown here is derived from an EMBL/GenBank/DDBJ whole genome shotgun (WGS) entry which is preliminary data.</text>
</comment>
<feature type="domain" description="Tetrapyrrole biosynthesis uroporphyrinogen III synthase" evidence="10">
    <location>
        <begin position="263"/>
        <end position="431"/>
    </location>
</feature>
<dbReference type="NCBIfam" id="NF004790">
    <property type="entry name" value="PRK06136.1"/>
    <property type="match status" value="1"/>
</dbReference>
<dbReference type="GO" id="GO:0004851">
    <property type="term" value="F:uroporphyrin-III C-methyltransferase activity"/>
    <property type="evidence" value="ECO:0007669"/>
    <property type="project" value="UniProtKB-EC"/>
</dbReference>
<keyword evidence="5" id="KW-0949">S-adenosyl-L-methionine</keyword>
<dbReference type="CDD" id="cd06578">
    <property type="entry name" value="HemD"/>
    <property type="match status" value="1"/>
</dbReference>
<dbReference type="InterPro" id="IPR000878">
    <property type="entry name" value="4pyrrol_Mease"/>
</dbReference>
<dbReference type="SUPFAM" id="SSF69618">
    <property type="entry name" value="HemD-like"/>
    <property type="match status" value="1"/>
</dbReference>
<reference evidence="11 12" key="1">
    <citation type="submission" date="2018-12" db="EMBL/GenBank/DDBJ databases">
        <authorList>
            <person name="Lunina O.N."/>
            <person name="Grouzdev D.S."/>
            <person name="Gorlenko V.M."/>
            <person name="Savvichev A.S."/>
        </authorList>
    </citation>
    <scope>NUCLEOTIDE SEQUENCE [LARGE SCALE GENOMIC DNA]</scope>
    <source>
        <strain evidence="11 12">BrKhr-17</strain>
    </source>
</reference>
<dbReference type="InterPro" id="IPR014777">
    <property type="entry name" value="4pyrrole_Mease_sub1"/>
</dbReference>
<proteinExistence type="inferred from homology"/>
<dbReference type="InterPro" id="IPR035996">
    <property type="entry name" value="4pyrrol_Methylase_sf"/>
</dbReference>
<evidence type="ECO:0000256" key="6">
    <source>
        <dbReference type="ARBA" id="ARBA00023244"/>
    </source>
</evidence>
<dbReference type="InterPro" id="IPR003754">
    <property type="entry name" value="4pyrrol_synth_uPrphyn_synth"/>
</dbReference>
<gene>
    <name evidence="11" type="primary">cobA</name>
    <name evidence="11" type="ORF">EKD02_05600</name>
</gene>
<dbReference type="NCBIfam" id="TIGR01469">
    <property type="entry name" value="cobA_cysG_Cterm"/>
    <property type="match status" value="1"/>
</dbReference>
<evidence type="ECO:0000256" key="5">
    <source>
        <dbReference type="ARBA" id="ARBA00022691"/>
    </source>
</evidence>
<protein>
    <recommendedName>
        <fullName evidence="2">uroporphyrinogen-III C-methyltransferase</fullName>
        <ecNumber evidence="2">2.1.1.107</ecNumber>
    </recommendedName>
</protein>
<feature type="domain" description="Tetrapyrrole methylase" evidence="9">
    <location>
        <begin position="13"/>
        <end position="213"/>
    </location>
</feature>
<name>A0A3S0L5Q7_CHLPH</name>
<evidence type="ECO:0000259" key="9">
    <source>
        <dbReference type="Pfam" id="PF00590"/>
    </source>
</evidence>
<dbReference type="AlphaFoldDB" id="A0A3S0L5Q7"/>
<dbReference type="Gene3D" id="3.30.950.10">
    <property type="entry name" value="Methyltransferase, Cobalt-precorrin-4 Transmethylase, Domain 2"/>
    <property type="match status" value="1"/>
</dbReference>
<evidence type="ECO:0000313" key="12">
    <source>
        <dbReference type="Proteomes" id="UP000279908"/>
    </source>
</evidence>
<dbReference type="EMBL" id="RXYK01000006">
    <property type="protein sequence ID" value="RTY38171.1"/>
    <property type="molecule type" value="Genomic_DNA"/>
</dbReference>
<dbReference type="InterPro" id="IPR003043">
    <property type="entry name" value="Uropor_MeTrfase_CS"/>
</dbReference>
<comment type="pathway">
    <text evidence="7">Porphyrin-containing compound metabolism; siroheme biosynthesis; precorrin-2 from uroporphyrinogen III: step 1/1.</text>
</comment>
<keyword evidence="3 8" id="KW-0489">Methyltransferase</keyword>
<sequence length="458" mass="51205">MKKKSDTAKKGYVFIAGAGPGDPELLTLKAVRALQDADVILYDDLVTSAIIDQFGGLKIYTGKRKDSHHFEQDAINEEIARHALEGKTVVRLKGGDPFVFGRGGEEIDVLRKYGIDYEIIPGITAAHGASAYSEIPLTMRKVSSSVAFCTGHPVNKIQVPDADTLVYYMVASSVHEVLDAVVKKGRPEETKVAIVQNATRYNQRVWTGTLGELRRKERAAYSPALLIIGENINQFIENNWFSRKKKVLTGDADPRRYSSREWLVVNFPCRRVDEADRDRLEESISNVADYPVLFFPNRFAVKYFFTYLMEFNRDVRHLANCTICTLGRPAATELQKYGIIADLALEPDSPSDIAIRLKERAITGKKVLLPGSNLVDGYLMNELSALGNTVTPLSVYLHGQQEQEESIDLEFIDEIFFSSSTCVKNFSSLYRTIPAGITVTTADSDTETEYCRLFGKRT</sequence>
<evidence type="ECO:0000256" key="3">
    <source>
        <dbReference type="ARBA" id="ARBA00022603"/>
    </source>
</evidence>
<dbReference type="InterPro" id="IPR014776">
    <property type="entry name" value="4pyrrole_Mease_sub2"/>
</dbReference>
<dbReference type="Pfam" id="PF02602">
    <property type="entry name" value="HEM4"/>
    <property type="match status" value="1"/>
</dbReference>
<dbReference type="PANTHER" id="PTHR45790:SF3">
    <property type="entry name" value="S-ADENOSYL-L-METHIONINE-DEPENDENT UROPORPHYRINOGEN III METHYLTRANSFERASE, CHLOROPLASTIC"/>
    <property type="match status" value="1"/>
</dbReference>
<dbReference type="Gene3D" id="3.40.1010.10">
    <property type="entry name" value="Cobalt-precorrin-4 Transmethylase, Domain 1"/>
    <property type="match status" value="1"/>
</dbReference>
<dbReference type="Proteomes" id="UP000279908">
    <property type="component" value="Unassembled WGS sequence"/>
</dbReference>
<dbReference type="InterPro" id="IPR050161">
    <property type="entry name" value="Siro_Cobalamin_biosynth"/>
</dbReference>
<dbReference type="CDD" id="cd11642">
    <property type="entry name" value="SUMT"/>
    <property type="match status" value="1"/>
</dbReference>
<dbReference type="FunFam" id="3.40.1010.10:FF:000001">
    <property type="entry name" value="Siroheme synthase"/>
    <property type="match status" value="1"/>
</dbReference>
<keyword evidence="6" id="KW-0627">Porphyrin biosynthesis</keyword>
<comment type="similarity">
    <text evidence="1 8">Belongs to the precorrin methyltransferase family.</text>
</comment>
<evidence type="ECO:0000256" key="1">
    <source>
        <dbReference type="ARBA" id="ARBA00005879"/>
    </source>
</evidence>
<dbReference type="GO" id="GO:0032259">
    <property type="term" value="P:methylation"/>
    <property type="evidence" value="ECO:0007669"/>
    <property type="project" value="UniProtKB-KW"/>
</dbReference>
<dbReference type="GO" id="GO:0019354">
    <property type="term" value="P:siroheme biosynthetic process"/>
    <property type="evidence" value="ECO:0007669"/>
    <property type="project" value="InterPro"/>
</dbReference>
<dbReference type="PROSITE" id="PS00840">
    <property type="entry name" value="SUMT_2"/>
    <property type="match status" value="1"/>
</dbReference>
<dbReference type="InterPro" id="IPR036108">
    <property type="entry name" value="4pyrrol_syn_uPrphyn_synt_sf"/>
</dbReference>
<keyword evidence="4 8" id="KW-0808">Transferase</keyword>
<dbReference type="RefSeq" id="WP_126384382.1">
    <property type="nucleotide sequence ID" value="NZ_CP041698.1"/>
</dbReference>
<evidence type="ECO:0000256" key="7">
    <source>
        <dbReference type="ARBA" id="ARBA00025705"/>
    </source>
</evidence>
<dbReference type="GO" id="GO:0004852">
    <property type="term" value="F:uroporphyrinogen-III synthase activity"/>
    <property type="evidence" value="ECO:0007669"/>
    <property type="project" value="InterPro"/>
</dbReference>
<evidence type="ECO:0000313" key="11">
    <source>
        <dbReference type="EMBL" id="RTY38171.1"/>
    </source>
</evidence>
<organism evidence="11 12">
    <name type="scientific">Chlorobium phaeovibrioides</name>
    <dbReference type="NCBI Taxonomy" id="1094"/>
    <lineage>
        <taxon>Bacteria</taxon>
        <taxon>Pseudomonadati</taxon>
        <taxon>Chlorobiota</taxon>
        <taxon>Chlorobiia</taxon>
        <taxon>Chlorobiales</taxon>
        <taxon>Chlorobiaceae</taxon>
        <taxon>Chlorobium/Pelodictyon group</taxon>
        <taxon>Chlorobium</taxon>
    </lineage>
</organism>
<evidence type="ECO:0000256" key="8">
    <source>
        <dbReference type="RuleBase" id="RU003960"/>
    </source>
</evidence>
<evidence type="ECO:0000259" key="10">
    <source>
        <dbReference type="Pfam" id="PF02602"/>
    </source>
</evidence>
<evidence type="ECO:0000256" key="2">
    <source>
        <dbReference type="ARBA" id="ARBA00012162"/>
    </source>
</evidence>
<dbReference type="EC" id="2.1.1.107" evidence="2"/>
<accession>A0A3S0L5Q7</accession>